<dbReference type="RefSeq" id="WP_021646177.1">
    <property type="nucleotide sequence ID" value="NZ_JAHYOW010000026.1"/>
</dbReference>
<proteinExistence type="predicted"/>
<sequence length="241" mass="27113">MMKRVLFLLLAALFALKLQAQTDLNCGISYEYAVPVTFSSGKTTFTDIRDTRVGPPYYAPYRYVPRADTYIPSNDTAYTYTQGRAVYYRMELPVAGDVIIHNWNSYRMGFSSIFLVRPVKPGETKDWGEGIYSCKRVATFEPGDFLSPDFNPIELGMPKNSSLGLAYLHVRNLPAGTYYIVSAGYKYMNGSVPDGQLGTTVIVGKCSDVPDEPDIKPEEPNNCPIQYRYDRSGNRIKTIKQ</sequence>
<gene>
    <name evidence="2" type="ORF">FNJ60_05530</name>
</gene>
<keyword evidence="3" id="KW-1185">Reference proteome</keyword>
<evidence type="ECO:0000313" key="3">
    <source>
        <dbReference type="Proteomes" id="UP000324383"/>
    </source>
</evidence>
<protein>
    <submittedName>
        <fullName evidence="2">Uncharacterized protein</fullName>
    </submittedName>
</protein>
<evidence type="ECO:0000313" key="2">
    <source>
        <dbReference type="EMBL" id="TYK34191.1"/>
    </source>
</evidence>
<accession>A0A5D3EFE0</accession>
<comment type="caution">
    <text evidence="2">The sequence shown here is derived from an EMBL/GenBank/DDBJ whole genome shotgun (WGS) entry which is preliminary data.</text>
</comment>
<evidence type="ECO:0000256" key="1">
    <source>
        <dbReference type="SAM" id="SignalP"/>
    </source>
</evidence>
<reference evidence="2 3" key="1">
    <citation type="submission" date="2019-07" db="EMBL/GenBank/DDBJ databases">
        <title>Draft Genome Sequences of Bacteroides pyogenes Strains Isolated from the Uterus Holstein Dairy Cows with Metritis.</title>
        <authorList>
            <person name="Cunha F."/>
            <person name="Galvao K.N."/>
            <person name="Jeon S.J."/>
            <person name="Jeong K.C."/>
        </authorList>
    </citation>
    <scope>NUCLEOTIDE SEQUENCE [LARGE SCALE GENOMIC DNA]</scope>
    <source>
        <strain evidence="2 3">KG-31</strain>
    </source>
</reference>
<name>A0A5D3EFE0_9BACE</name>
<dbReference type="EMBL" id="VKLW01000009">
    <property type="protein sequence ID" value="TYK34191.1"/>
    <property type="molecule type" value="Genomic_DNA"/>
</dbReference>
<dbReference type="AlphaFoldDB" id="A0A5D3EFE0"/>
<feature type="chain" id="PRO_5030116288" evidence="1">
    <location>
        <begin position="21"/>
        <end position="241"/>
    </location>
</feature>
<organism evidence="2 3">
    <name type="scientific">Bacteroides pyogenes</name>
    <dbReference type="NCBI Taxonomy" id="310300"/>
    <lineage>
        <taxon>Bacteria</taxon>
        <taxon>Pseudomonadati</taxon>
        <taxon>Bacteroidota</taxon>
        <taxon>Bacteroidia</taxon>
        <taxon>Bacteroidales</taxon>
        <taxon>Bacteroidaceae</taxon>
        <taxon>Bacteroides</taxon>
    </lineage>
</organism>
<keyword evidence="1" id="KW-0732">Signal</keyword>
<dbReference type="Proteomes" id="UP000324383">
    <property type="component" value="Unassembled WGS sequence"/>
</dbReference>
<feature type="signal peptide" evidence="1">
    <location>
        <begin position="1"/>
        <end position="20"/>
    </location>
</feature>